<dbReference type="InterPro" id="IPR027417">
    <property type="entry name" value="P-loop_NTPase"/>
</dbReference>
<dbReference type="Pfam" id="PF09848">
    <property type="entry name" value="SLFN-g3_helicase"/>
    <property type="match status" value="1"/>
</dbReference>
<gene>
    <name evidence="2" type="ORF">NCTC11179_00498</name>
</gene>
<dbReference type="SMART" id="SM00465">
    <property type="entry name" value="GIYc"/>
    <property type="match status" value="1"/>
</dbReference>
<evidence type="ECO:0000313" key="2">
    <source>
        <dbReference type="EMBL" id="STZ26971.1"/>
    </source>
</evidence>
<dbReference type="EMBL" id="UGQL01000001">
    <property type="protein sequence ID" value="STZ26971.1"/>
    <property type="molecule type" value="Genomic_DNA"/>
</dbReference>
<dbReference type="Gene3D" id="3.40.1440.10">
    <property type="entry name" value="GIY-YIG endonuclease"/>
    <property type="match status" value="1"/>
</dbReference>
<reference evidence="2 3" key="1">
    <citation type="submission" date="2018-06" db="EMBL/GenBank/DDBJ databases">
        <authorList>
            <consortium name="Pathogen Informatics"/>
            <person name="Doyle S."/>
        </authorList>
    </citation>
    <scope>NUCLEOTIDE SEQUENCE [LARGE SCALE GENOMIC DNA]</scope>
    <source>
        <strain evidence="2 3">NCTC11179</strain>
    </source>
</reference>
<feature type="domain" description="GIY-YIG" evidence="1">
    <location>
        <begin position="33"/>
        <end position="103"/>
    </location>
</feature>
<keyword evidence="3" id="KW-1185">Reference proteome</keyword>
<proteinExistence type="predicted"/>
<dbReference type="Proteomes" id="UP000255024">
    <property type="component" value="Unassembled WGS sequence"/>
</dbReference>
<accession>A0A378RL10</accession>
<dbReference type="Pfam" id="PF01541">
    <property type="entry name" value="GIY-YIG"/>
    <property type="match status" value="1"/>
</dbReference>
<name>A0A378RL10_MYROD</name>
<protein>
    <submittedName>
        <fullName evidence="2">Uncharacterized conserved protein</fullName>
    </submittedName>
</protein>
<dbReference type="InterPro" id="IPR035901">
    <property type="entry name" value="GIY-YIG_endonuc_sf"/>
</dbReference>
<evidence type="ECO:0000259" key="1">
    <source>
        <dbReference type="PROSITE" id="PS50164"/>
    </source>
</evidence>
<sequence>MNYSMKDFYFKLYHVNSLSGLESCLENNLEALEYPVVYILYDEKELYIGETTDLKNRLLSHSKSEKNKSLKNRIVIYSPFFNKSVALGLETFLLKNFVSPIKKSEKTGIESPKRKTSNSNLVTSKHKYFNKTEYESRFPNIWESLKDIDIIEPSLNFDEIQNLDIYKYSPYKELNEDQQDAILKVLRGLSQGKTSFVIRGLAGTGKTIVAIYLMKLLVTDVKTIEKDNLYSEFSTEVFALLQLINVDLQMNFNSGNSAFILPMESLRATIGNVFKSIDGLAKKMVVGPSLAINNRYKLVIVDEAHRLKQYENLSGPADFSAFKKRNIQLGLDPTKGNQLDWIEQSTDIQILFYDKDQSIRKTDVPNNYFESYFKRRKSIFIDLKQQLRSKGGNLYIDYIDGVLKQELTAMQREEFEDFELKLMPNFKSLVDSIKQKEIKIGLSRVIAGFAWKWDSKDDDKLMDIEIEGYNYQWNRQVKDWINSKNAINEIGSIHTTQGYDLNYVGIVFGKEIYLDPEDGKIKINRDFYFDVKGKNKTSDIELKHFIINIYKNMMYRGIYGVYVYCMDKQLQKYFEQYISY</sequence>
<dbReference type="SUPFAM" id="SSF82771">
    <property type="entry name" value="GIY-YIG endonuclease"/>
    <property type="match status" value="1"/>
</dbReference>
<dbReference type="SUPFAM" id="SSF52540">
    <property type="entry name" value="P-loop containing nucleoside triphosphate hydrolases"/>
    <property type="match status" value="1"/>
</dbReference>
<dbReference type="Gene3D" id="3.40.50.300">
    <property type="entry name" value="P-loop containing nucleotide triphosphate hydrolases"/>
    <property type="match status" value="1"/>
</dbReference>
<organism evidence="2 3">
    <name type="scientific">Myroides odoratus</name>
    <name type="common">Flavobacterium odoratum</name>
    <dbReference type="NCBI Taxonomy" id="256"/>
    <lineage>
        <taxon>Bacteria</taxon>
        <taxon>Pseudomonadati</taxon>
        <taxon>Bacteroidota</taxon>
        <taxon>Flavobacteriia</taxon>
        <taxon>Flavobacteriales</taxon>
        <taxon>Flavobacteriaceae</taxon>
        <taxon>Myroides</taxon>
    </lineage>
</organism>
<dbReference type="InterPro" id="IPR000305">
    <property type="entry name" value="GIY-YIG_endonuc"/>
</dbReference>
<dbReference type="PROSITE" id="PS50164">
    <property type="entry name" value="GIY_YIG"/>
    <property type="match status" value="1"/>
</dbReference>
<evidence type="ECO:0000313" key="3">
    <source>
        <dbReference type="Proteomes" id="UP000255024"/>
    </source>
</evidence>
<dbReference type="InterPro" id="IPR018647">
    <property type="entry name" value="SLFN_3-like_DNA/RNA_helicase"/>
</dbReference>
<dbReference type="AlphaFoldDB" id="A0A378RL10"/>